<dbReference type="RefSeq" id="WP_016403186.1">
    <property type="nucleotide sequence ID" value="NZ_BARX01000027.1"/>
</dbReference>
<organism evidence="4 5">
    <name type="scientific">Agarivorans albus MKT 106</name>
    <dbReference type="NCBI Taxonomy" id="1331007"/>
    <lineage>
        <taxon>Bacteria</taxon>
        <taxon>Pseudomonadati</taxon>
        <taxon>Pseudomonadota</taxon>
        <taxon>Gammaproteobacteria</taxon>
        <taxon>Alteromonadales</taxon>
        <taxon>Alteromonadaceae</taxon>
        <taxon>Agarivorans</taxon>
    </lineage>
</organism>
<evidence type="ECO:0000313" key="4">
    <source>
        <dbReference type="EMBL" id="GAD03419.1"/>
    </source>
</evidence>
<accession>R9PQ00</accession>
<keyword evidence="5" id="KW-1185">Reference proteome</keyword>
<gene>
    <name evidence="4" type="ORF">AALB_3499</name>
</gene>
<dbReference type="EMBL" id="BARX01000027">
    <property type="protein sequence ID" value="GAD03419.1"/>
    <property type="molecule type" value="Genomic_DNA"/>
</dbReference>
<dbReference type="Pfam" id="PF07589">
    <property type="entry name" value="PEP-CTERM"/>
    <property type="match status" value="1"/>
</dbReference>
<evidence type="ECO:0000256" key="1">
    <source>
        <dbReference type="SAM" id="Phobius"/>
    </source>
</evidence>
<evidence type="ECO:0000259" key="3">
    <source>
        <dbReference type="Pfam" id="PF07589"/>
    </source>
</evidence>
<dbReference type="AlphaFoldDB" id="R9PQ00"/>
<sequence length="267" mass="28623">MKILPSCCWALVLAASINVAHAVPFYLNLGGTSTAKADYLTTNIHATSALQNGNCTGGLCSPDVNSSFTESGNGNATGLYRNPNTPLYNAGLNNNWAMTFDYNDLSGGFTDTGGVSFDQGGNININFTSVLGYDQNSGEIIYGDSIKVAQLVVNSGSAVMGDVSLTGSFDYSWYDAAIDDALAEDFFSTDYGSLFELWENGDNLVWQLNFNITDNMNTPYLGDEDEAYRDTILNGQFAIVSVSEPGTLALFGIGLIALGLRRQHKKI</sequence>
<dbReference type="Proteomes" id="UP000014461">
    <property type="component" value="Unassembled WGS sequence"/>
</dbReference>
<feature type="transmembrane region" description="Helical" evidence="1">
    <location>
        <begin position="237"/>
        <end position="260"/>
    </location>
</feature>
<keyword evidence="1" id="KW-0812">Transmembrane</keyword>
<feature type="chain" id="PRO_5004478836" description="Ice-binding protein C-terminal domain-containing protein" evidence="2">
    <location>
        <begin position="23"/>
        <end position="267"/>
    </location>
</feature>
<keyword evidence="1" id="KW-0472">Membrane</keyword>
<dbReference type="InterPro" id="IPR013424">
    <property type="entry name" value="Ice-binding_C"/>
</dbReference>
<feature type="signal peptide" evidence="2">
    <location>
        <begin position="1"/>
        <end position="22"/>
    </location>
</feature>
<dbReference type="OrthoDB" id="9824716at2"/>
<feature type="domain" description="Ice-binding protein C-terminal" evidence="3">
    <location>
        <begin position="241"/>
        <end position="262"/>
    </location>
</feature>
<keyword evidence="2" id="KW-0732">Signal</keyword>
<evidence type="ECO:0000256" key="2">
    <source>
        <dbReference type="SAM" id="SignalP"/>
    </source>
</evidence>
<proteinExistence type="predicted"/>
<keyword evidence="1" id="KW-1133">Transmembrane helix</keyword>
<reference evidence="4" key="1">
    <citation type="journal article" date="2013" name="Genome Announc.">
        <title>Draft Genome Sequence of Agarivorans albus Strain MKT 106T, an Agarolytic Marine Bacterium.</title>
        <authorList>
            <person name="Yasuike M."/>
            <person name="Nakamura Y."/>
            <person name="Kai W."/>
            <person name="Fujiwara A."/>
            <person name="Fukui Y."/>
            <person name="Satomi M."/>
            <person name="Sano M."/>
        </authorList>
    </citation>
    <scope>NUCLEOTIDE SEQUENCE [LARGE SCALE GENOMIC DNA]</scope>
</reference>
<name>R9PQ00_AGAAL</name>
<evidence type="ECO:0000313" key="5">
    <source>
        <dbReference type="Proteomes" id="UP000014461"/>
    </source>
</evidence>
<dbReference type="NCBIfam" id="TIGR02595">
    <property type="entry name" value="PEP_CTERM"/>
    <property type="match status" value="1"/>
</dbReference>
<protein>
    <recommendedName>
        <fullName evidence="3">Ice-binding protein C-terminal domain-containing protein</fullName>
    </recommendedName>
</protein>
<comment type="caution">
    <text evidence="4">The sequence shown here is derived from an EMBL/GenBank/DDBJ whole genome shotgun (WGS) entry which is preliminary data.</text>
</comment>